<dbReference type="EMBL" id="MK500334">
    <property type="protein sequence ID" value="QBK86646.1"/>
    <property type="molecule type" value="Genomic_DNA"/>
</dbReference>
<evidence type="ECO:0000313" key="1">
    <source>
        <dbReference type="EMBL" id="QBK86646.1"/>
    </source>
</evidence>
<reference evidence="1" key="1">
    <citation type="journal article" date="2019" name="MBio">
        <title>Virus Genomes from Deep Sea Sediments Expand the Ocean Megavirome and Support Independent Origins of Viral Gigantism.</title>
        <authorList>
            <person name="Backstrom D."/>
            <person name="Yutin N."/>
            <person name="Jorgensen S.L."/>
            <person name="Dharamshi J."/>
            <person name="Homa F."/>
            <person name="Zaremba-Niedwiedzka K."/>
            <person name="Spang A."/>
            <person name="Wolf Y.I."/>
            <person name="Koonin E.V."/>
            <person name="Ettema T.J."/>
        </authorList>
    </citation>
    <scope>NUCLEOTIDE SEQUENCE</scope>
</reference>
<sequence>MQVSKLNPTDDIPLATWRTIWCNYWNINQVDFRYHFYDNDSYAIVSHFPEGVIDPYEGDINPNIKWYLDIIEVRNRGKGKGTQLLSFIKEKITEPILLETRGRSGVFFFLSGALDLDCNSIYENTTMILNISTIEELSKTLKDSSYTTPKNIFECNAFYQRKKCYSCDMLFMDFDECGCT</sequence>
<protein>
    <submittedName>
        <fullName evidence="1">Uncharacterized protein</fullName>
    </submittedName>
</protein>
<organism evidence="1">
    <name type="scientific">Marseillevirus LCMAC102</name>
    <dbReference type="NCBI Taxonomy" id="2506603"/>
    <lineage>
        <taxon>Viruses</taxon>
        <taxon>Varidnaviria</taxon>
        <taxon>Bamfordvirae</taxon>
        <taxon>Nucleocytoviricota</taxon>
        <taxon>Megaviricetes</taxon>
        <taxon>Pimascovirales</taxon>
        <taxon>Pimascovirales incertae sedis</taxon>
        <taxon>Marseilleviridae</taxon>
    </lineage>
</organism>
<accession>A0A481YVW8</accession>
<name>A0A481YVW8_9VIRU</name>
<gene>
    <name evidence="1" type="ORF">LCMAC102_04420</name>
</gene>
<proteinExistence type="predicted"/>